<dbReference type="Proteomes" id="UP000730481">
    <property type="component" value="Unassembled WGS sequence"/>
</dbReference>
<protein>
    <submittedName>
        <fullName evidence="1">Uncharacterized protein</fullName>
    </submittedName>
</protein>
<gene>
    <name evidence="1" type="ORF">FBEOM_11938</name>
</gene>
<proteinExistence type="predicted"/>
<accession>A0A9P5DQJ7</accession>
<dbReference type="EMBL" id="PVQB02000715">
    <property type="protein sequence ID" value="KAF4334242.1"/>
    <property type="molecule type" value="Genomic_DNA"/>
</dbReference>
<dbReference type="OrthoDB" id="5183255at2759"/>
<evidence type="ECO:0000313" key="2">
    <source>
        <dbReference type="Proteomes" id="UP000730481"/>
    </source>
</evidence>
<organism evidence="1 2">
    <name type="scientific">Fusarium beomiforme</name>
    <dbReference type="NCBI Taxonomy" id="44412"/>
    <lineage>
        <taxon>Eukaryota</taxon>
        <taxon>Fungi</taxon>
        <taxon>Dikarya</taxon>
        <taxon>Ascomycota</taxon>
        <taxon>Pezizomycotina</taxon>
        <taxon>Sordariomycetes</taxon>
        <taxon>Hypocreomycetidae</taxon>
        <taxon>Hypocreales</taxon>
        <taxon>Nectriaceae</taxon>
        <taxon>Fusarium</taxon>
        <taxon>Fusarium burgessii species complex</taxon>
    </lineage>
</organism>
<name>A0A9P5DQJ7_9HYPO</name>
<dbReference type="AlphaFoldDB" id="A0A9P5DQJ7"/>
<evidence type="ECO:0000313" key="1">
    <source>
        <dbReference type="EMBL" id="KAF4334242.1"/>
    </source>
</evidence>
<reference evidence="1" key="1">
    <citation type="journal article" date="2017" name="Mycologia">
        <title>Fusarium algeriense, sp. nov., a novel toxigenic crown rot pathogen of durum wheat from Algeria is nested in the Fusarium burgessii species complex.</title>
        <authorList>
            <person name="Laraba I."/>
            <person name="Keddad A."/>
            <person name="Boureghda H."/>
            <person name="Abdallah N."/>
            <person name="Vaughan M.M."/>
            <person name="Proctor R.H."/>
            <person name="Busman M."/>
            <person name="O'Donnell K."/>
        </authorList>
    </citation>
    <scope>NUCLEOTIDE SEQUENCE</scope>
    <source>
        <strain evidence="1">NRRL 25174</strain>
    </source>
</reference>
<keyword evidence="2" id="KW-1185">Reference proteome</keyword>
<sequence>MPPTIPFDPSLTLMSVVTDHALRNVQAIAQAQAPVDAAQDALKSLIASKRSLTMTKAELQNLGVGTEALDAELEKLNHSVDKAAADYAKAKIAAEPQIDNLRKGVRSVVQNIESPVDYVRCEIKTMPLAADTLNMDVRYFTYDSNAQNSDSFRAQVGRYVSEAVSTVFGSLQCDKISTAASRQVTRQLASTSIEGTLVMCVTCSHKNASIVAPFILHVDKAIKVWNQLFPGKKLDPTSRQSMMKAALNESQEDKDKFSIISGTTFGSCFVGLIHILKSSVPSVSASLEAAASSLQSSMDAGGCFSRAEGRVGMDASMSKDIKNILGQQNIKTQVQVFTAGVPLSFGADGIIKTVEGLRSFDPKSSMEAVLASQNANLSEDSSVQAMAESSRASGQAPHPNIQTSLDALAGISDNTKTLDANSLMSALEEYLNKASEGSSGVPINYYLEDIDQKMLAQMWVAKYFPGQFMAIKYDDTEGAGPATEKATL</sequence>
<comment type="caution">
    <text evidence="1">The sequence shown here is derived from an EMBL/GenBank/DDBJ whole genome shotgun (WGS) entry which is preliminary data.</text>
</comment>
<reference evidence="1" key="2">
    <citation type="submission" date="2020-02" db="EMBL/GenBank/DDBJ databases">
        <title>Identification and distribution of gene clusters putatively required for synthesis of sphingolipid metabolism inhibitors in phylogenetically diverse species of the filamentous fungus Fusarium.</title>
        <authorList>
            <person name="Kim H.-S."/>
            <person name="Busman M."/>
            <person name="Brown D.W."/>
            <person name="Divon H."/>
            <person name="Uhlig S."/>
            <person name="Proctor R.H."/>
        </authorList>
    </citation>
    <scope>NUCLEOTIDE SEQUENCE</scope>
    <source>
        <strain evidence="1">NRRL 25174</strain>
    </source>
</reference>